<accession>A0AAW9KC46</accession>
<dbReference type="RefSeq" id="WP_322809912.1">
    <property type="nucleotide sequence ID" value="NZ_JAVBVO010000028.1"/>
</dbReference>
<dbReference type="AlphaFoldDB" id="A0AAW9KC46"/>
<reference evidence="1" key="1">
    <citation type="submission" date="2023-08" db="EMBL/GenBank/DDBJ databases">
        <title>Genomic characterization of piscicolin 126 produced by Carnobacterium maltaromaticum CM22 strain isolated from salmon (Salmo salar).</title>
        <authorList>
            <person name="Gonzalez-Gragera E."/>
            <person name="Garcia-Lopez J.D."/>
            <person name="Teso-Perez C."/>
            <person name="Gimenez-Hernandez I."/>
            <person name="Peralta-Sanchez J.M."/>
            <person name="Valdivia E."/>
            <person name="Montalban-Lopez M."/>
            <person name="Martin-Platero A.M."/>
            <person name="Banos A."/>
            <person name="Martinez-Bueno M."/>
        </authorList>
    </citation>
    <scope>NUCLEOTIDE SEQUENCE</scope>
    <source>
        <strain evidence="1">CM22</strain>
    </source>
</reference>
<sequence length="156" mass="17770">MFKFHSLLIPKSKEQQALRKEINRTDIDVKILVKGIKQWNKAFEALGKAMAKSINAFAAAGAIKKESEYEDAFQKVKQTSEKANNISDEDIHDVLNYADNIKSSSIEAGRITGINSQEAADALSQFGNLIKKDEEKKKLNRQEAFNNFKKKKHWER</sequence>
<name>A0AAW9KC46_CARML</name>
<organism evidence="1 2">
    <name type="scientific">Carnobacterium maltaromaticum</name>
    <name type="common">Carnobacterium piscicola</name>
    <dbReference type="NCBI Taxonomy" id="2751"/>
    <lineage>
        <taxon>Bacteria</taxon>
        <taxon>Bacillati</taxon>
        <taxon>Bacillota</taxon>
        <taxon>Bacilli</taxon>
        <taxon>Lactobacillales</taxon>
        <taxon>Carnobacteriaceae</taxon>
        <taxon>Carnobacterium</taxon>
    </lineage>
</organism>
<evidence type="ECO:0000313" key="2">
    <source>
        <dbReference type="Proteomes" id="UP001290462"/>
    </source>
</evidence>
<dbReference type="EMBL" id="JAVBVO010000028">
    <property type="protein sequence ID" value="MDZ5760761.1"/>
    <property type="molecule type" value="Genomic_DNA"/>
</dbReference>
<gene>
    <name evidence="1" type="ORF">RAK27_19130</name>
</gene>
<evidence type="ECO:0000313" key="1">
    <source>
        <dbReference type="EMBL" id="MDZ5760761.1"/>
    </source>
</evidence>
<comment type="caution">
    <text evidence="1">The sequence shown here is derived from an EMBL/GenBank/DDBJ whole genome shotgun (WGS) entry which is preliminary data.</text>
</comment>
<proteinExistence type="predicted"/>
<protein>
    <submittedName>
        <fullName evidence="1">Uncharacterized protein</fullName>
    </submittedName>
</protein>
<dbReference type="Proteomes" id="UP001290462">
    <property type="component" value="Unassembled WGS sequence"/>
</dbReference>